<dbReference type="EMBL" id="CAJVPY010017957">
    <property type="protein sequence ID" value="CAG8764606.1"/>
    <property type="molecule type" value="Genomic_DNA"/>
</dbReference>
<evidence type="ECO:0000313" key="2">
    <source>
        <dbReference type="Proteomes" id="UP000789405"/>
    </source>
</evidence>
<evidence type="ECO:0000313" key="1">
    <source>
        <dbReference type="EMBL" id="CAG8764606.1"/>
    </source>
</evidence>
<feature type="non-terminal residue" evidence="1">
    <location>
        <position position="1"/>
    </location>
</feature>
<dbReference type="OrthoDB" id="2426606at2759"/>
<name>A0A9N9J6E6_9GLOM</name>
<sequence length="69" mass="8060">AVHNIVALDNKKRSDFKSVAFDFRIKKISAYGIACDIIEEIYKFLYPFQQLLVKEASAVMSRLKKRKKH</sequence>
<gene>
    <name evidence="1" type="ORF">DERYTH_LOCUS18130</name>
</gene>
<reference evidence="1" key="1">
    <citation type="submission" date="2021-06" db="EMBL/GenBank/DDBJ databases">
        <authorList>
            <person name="Kallberg Y."/>
            <person name="Tangrot J."/>
            <person name="Rosling A."/>
        </authorList>
    </citation>
    <scope>NUCLEOTIDE SEQUENCE</scope>
    <source>
        <strain evidence="1">MA453B</strain>
    </source>
</reference>
<dbReference type="Proteomes" id="UP000789405">
    <property type="component" value="Unassembled WGS sequence"/>
</dbReference>
<keyword evidence="2" id="KW-1185">Reference proteome</keyword>
<accession>A0A9N9J6E6</accession>
<comment type="caution">
    <text evidence="1">The sequence shown here is derived from an EMBL/GenBank/DDBJ whole genome shotgun (WGS) entry which is preliminary data.</text>
</comment>
<proteinExistence type="predicted"/>
<protein>
    <submittedName>
        <fullName evidence="1">11978_t:CDS:1</fullName>
    </submittedName>
</protein>
<organism evidence="1 2">
    <name type="scientific">Dentiscutata erythropus</name>
    <dbReference type="NCBI Taxonomy" id="1348616"/>
    <lineage>
        <taxon>Eukaryota</taxon>
        <taxon>Fungi</taxon>
        <taxon>Fungi incertae sedis</taxon>
        <taxon>Mucoromycota</taxon>
        <taxon>Glomeromycotina</taxon>
        <taxon>Glomeromycetes</taxon>
        <taxon>Diversisporales</taxon>
        <taxon>Gigasporaceae</taxon>
        <taxon>Dentiscutata</taxon>
    </lineage>
</organism>
<dbReference type="AlphaFoldDB" id="A0A9N9J6E6"/>